<feature type="transmembrane region" description="Helical" evidence="2">
    <location>
        <begin position="218"/>
        <end position="237"/>
    </location>
</feature>
<feature type="region of interest" description="Disordered" evidence="1">
    <location>
        <begin position="305"/>
        <end position="332"/>
    </location>
</feature>
<dbReference type="EMBL" id="FMXR01000005">
    <property type="protein sequence ID" value="SDB06276.1"/>
    <property type="molecule type" value="Genomic_DNA"/>
</dbReference>
<gene>
    <name evidence="3" type="ORF">SAMN02910417_00438</name>
</gene>
<feature type="transmembrane region" description="Helical" evidence="2">
    <location>
        <begin position="88"/>
        <end position="106"/>
    </location>
</feature>
<proteinExistence type="predicted"/>
<accession>A0A1G6AD84</accession>
<feature type="transmembrane region" description="Helical" evidence="2">
    <location>
        <begin position="112"/>
        <end position="132"/>
    </location>
</feature>
<dbReference type="OrthoDB" id="1766220at2"/>
<feature type="compositionally biased region" description="Acidic residues" evidence="1">
    <location>
        <begin position="313"/>
        <end position="329"/>
    </location>
</feature>
<evidence type="ECO:0000313" key="4">
    <source>
        <dbReference type="Proteomes" id="UP000199228"/>
    </source>
</evidence>
<dbReference type="Proteomes" id="UP000199228">
    <property type="component" value="Unassembled WGS sequence"/>
</dbReference>
<feature type="transmembrane region" description="Helical" evidence="2">
    <location>
        <begin position="139"/>
        <end position="155"/>
    </location>
</feature>
<feature type="transmembrane region" description="Helical" evidence="2">
    <location>
        <begin position="243"/>
        <end position="264"/>
    </location>
</feature>
<feature type="transmembrane region" description="Helical" evidence="2">
    <location>
        <begin position="28"/>
        <end position="45"/>
    </location>
</feature>
<dbReference type="AlphaFoldDB" id="A0A1G6AD84"/>
<feature type="transmembrane region" description="Helical" evidence="2">
    <location>
        <begin position="189"/>
        <end position="206"/>
    </location>
</feature>
<sequence>MAALLELRDRIEGFCEEYETFVKMMTRFVLAFITFLLININIGYMSSLHHVWIIVGLAVVCAFLPVNFTIFVAAVFVVVHLYALSSELAMFTIVLFFMSLLLYFRFVPKDGYLALVTVLLATIGVPYVVVYIAGLRKNLMSLIAILTGMVYYYFLKGVRESAALYRADDTTSLEVLKACVSQLVQNQEMIFAGLIFLLSAIIIYVVGRQSFNHARNIALSIGVIINVAGMLIFYMLTSNVSKIPVMCIGQAIAIVIAFLFLYLTRSLDYARVERVQFEDDEYYYFVKAIPKQSVARTQKLIKHYNTAEKEETTENEENDESEEHEEELTEAQRKALRDLAAEFEDGLSEKEDHLN</sequence>
<keyword evidence="4" id="KW-1185">Reference proteome</keyword>
<evidence type="ECO:0000256" key="2">
    <source>
        <dbReference type="SAM" id="Phobius"/>
    </source>
</evidence>
<dbReference type="RefSeq" id="WP_090171734.1">
    <property type="nucleotide sequence ID" value="NZ_FMXR01000005.1"/>
</dbReference>
<feature type="transmembrane region" description="Helical" evidence="2">
    <location>
        <begin position="51"/>
        <end position="81"/>
    </location>
</feature>
<organism evidence="3 4">
    <name type="scientific">Eubacterium oxidoreducens</name>
    <dbReference type="NCBI Taxonomy" id="1732"/>
    <lineage>
        <taxon>Bacteria</taxon>
        <taxon>Bacillati</taxon>
        <taxon>Bacillota</taxon>
        <taxon>Clostridia</taxon>
        <taxon>Eubacteriales</taxon>
        <taxon>Eubacteriaceae</taxon>
        <taxon>Eubacterium</taxon>
    </lineage>
</organism>
<evidence type="ECO:0000313" key="3">
    <source>
        <dbReference type="EMBL" id="SDB06276.1"/>
    </source>
</evidence>
<reference evidence="3 4" key="1">
    <citation type="submission" date="2016-10" db="EMBL/GenBank/DDBJ databases">
        <authorList>
            <person name="de Groot N.N."/>
        </authorList>
    </citation>
    <scope>NUCLEOTIDE SEQUENCE [LARGE SCALE GENOMIC DNA]</scope>
    <source>
        <strain evidence="3 4">DSM 3217</strain>
    </source>
</reference>
<evidence type="ECO:0000256" key="1">
    <source>
        <dbReference type="SAM" id="MobiDB-lite"/>
    </source>
</evidence>
<keyword evidence="2" id="KW-1133">Transmembrane helix</keyword>
<keyword evidence="2" id="KW-0472">Membrane</keyword>
<keyword evidence="2" id="KW-0812">Transmembrane</keyword>
<name>A0A1G6AD84_EUBOX</name>
<protein>
    <submittedName>
        <fullName evidence="3">Uncharacterized protein</fullName>
    </submittedName>
</protein>
<dbReference type="STRING" id="1732.SAMN02910417_00438"/>